<gene>
    <name evidence="2" type="ORF">BP01DRAFT_363733</name>
</gene>
<reference evidence="2 3" key="1">
    <citation type="submission" date="2016-12" db="EMBL/GenBank/DDBJ databases">
        <title>The genomes of Aspergillus section Nigri reveals drivers in fungal speciation.</title>
        <authorList>
            <consortium name="DOE Joint Genome Institute"/>
            <person name="Vesth T.C."/>
            <person name="Nybo J."/>
            <person name="Theobald S."/>
            <person name="Brandl J."/>
            <person name="Frisvad J.C."/>
            <person name="Nielsen K.F."/>
            <person name="Lyhne E.K."/>
            <person name="Kogle M.E."/>
            <person name="Kuo A."/>
            <person name="Riley R."/>
            <person name="Clum A."/>
            <person name="Nolan M."/>
            <person name="Lipzen A."/>
            <person name="Salamov A."/>
            <person name="Henrissat B."/>
            <person name="Wiebenga A."/>
            <person name="De Vries R.P."/>
            <person name="Grigoriev I.V."/>
            <person name="Mortensen U.H."/>
            <person name="Andersen M.R."/>
            <person name="Baker S.E."/>
        </authorList>
    </citation>
    <scope>NUCLEOTIDE SEQUENCE [LARGE SCALE GENOMIC DNA]</scope>
    <source>
        <strain evidence="2 3">JOP 1030-1</strain>
    </source>
</reference>
<proteinExistence type="predicted"/>
<dbReference type="EMBL" id="KZ821223">
    <property type="protein sequence ID" value="PYH47957.1"/>
    <property type="molecule type" value="Genomic_DNA"/>
</dbReference>
<feature type="region of interest" description="Disordered" evidence="1">
    <location>
        <begin position="188"/>
        <end position="207"/>
    </location>
</feature>
<dbReference type="AlphaFoldDB" id="A0A318ZM12"/>
<organism evidence="2 3">
    <name type="scientific">Aspergillus saccharolyticus JOP 1030-1</name>
    <dbReference type="NCBI Taxonomy" id="1450539"/>
    <lineage>
        <taxon>Eukaryota</taxon>
        <taxon>Fungi</taxon>
        <taxon>Dikarya</taxon>
        <taxon>Ascomycota</taxon>
        <taxon>Pezizomycotina</taxon>
        <taxon>Eurotiomycetes</taxon>
        <taxon>Eurotiomycetidae</taxon>
        <taxon>Eurotiales</taxon>
        <taxon>Aspergillaceae</taxon>
        <taxon>Aspergillus</taxon>
        <taxon>Aspergillus subgen. Circumdati</taxon>
    </lineage>
</organism>
<feature type="compositionally biased region" description="Low complexity" evidence="1">
    <location>
        <begin position="47"/>
        <end position="75"/>
    </location>
</feature>
<name>A0A318ZM12_9EURO</name>
<dbReference type="RefSeq" id="XP_025433939.1">
    <property type="nucleotide sequence ID" value="XM_025576292.1"/>
</dbReference>
<keyword evidence="3" id="KW-1185">Reference proteome</keyword>
<evidence type="ECO:0000313" key="2">
    <source>
        <dbReference type="EMBL" id="PYH47957.1"/>
    </source>
</evidence>
<dbReference type="Proteomes" id="UP000248349">
    <property type="component" value="Unassembled WGS sequence"/>
</dbReference>
<feature type="compositionally biased region" description="Pro residues" evidence="1">
    <location>
        <begin position="12"/>
        <end position="21"/>
    </location>
</feature>
<accession>A0A318ZM12</accession>
<feature type="compositionally biased region" description="Low complexity" evidence="1">
    <location>
        <begin position="22"/>
        <end position="37"/>
    </location>
</feature>
<evidence type="ECO:0000313" key="3">
    <source>
        <dbReference type="Proteomes" id="UP000248349"/>
    </source>
</evidence>
<dbReference type="OrthoDB" id="4225570at2759"/>
<sequence length="346" mass="36976">MPPKRTTNALRKPPPPPPTPPTATAAPSSSKRASSRPYPKPKPTTPIPKSTPAGQPQIQPQPNPTSTTTQLNAITPTTTPTALLWAYELRRENVELSTRLAATESKLDALSGQLGEVREMVCRVGEESRKEIGEVRERVELVREMGNEAQVLREKDGHEVVMGLIEELKGRVDGLEGGLKGLVQENVASERRGGEQEVEEEVLVPDSVPGGLGGLSIGYGGGLSSTDSGDSTCTWETGRWGLGGGEGKKDEGCSDDCGAVLPVMGGSHGASKNREIRQDDADCAAERSSAGRSMAGLVLGKRAHAVDGTTLDMCRRKRHRRFIPIVPADEEDILIAKAMLIDHQIC</sequence>
<dbReference type="GeneID" id="37077521"/>
<protein>
    <submittedName>
        <fullName evidence="2">Uncharacterized protein</fullName>
    </submittedName>
</protein>
<feature type="region of interest" description="Disordered" evidence="1">
    <location>
        <begin position="1"/>
        <end position="75"/>
    </location>
</feature>
<evidence type="ECO:0000256" key="1">
    <source>
        <dbReference type="SAM" id="MobiDB-lite"/>
    </source>
</evidence>